<comment type="caution">
    <text evidence="3">The sequence shown here is derived from an EMBL/GenBank/DDBJ whole genome shotgun (WGS) entry which is preliminary data.</text>
</comment>
<gene>
    <name evidence="3" type="ORF">GGD46_003439</name>
</gene>
<organism evidence="3 4">
    <name type="scientific">Rhizobium lusitanum</name>
    <dbReference type="NCBI Taxonomy" id="293958"/>
    <lineage>
        <taxon>Bacteria</taxon>
        <taxon>Pseudomonadati</taxon>
        <taxon>Pseudomonadota</taxon>
        <taxon>Alphaproteobacteria</taxon>
        <taxon>Hyphomicrobiales</taxon>
        <taxon>Rhizobiaceae</taxon>
        <taxon>Rhizobium/Agrobacterium group</taxon>
        <taxon>Rhizobium</taxon>
    </lineage>
</organism>
<dbReference type="RefSeq" id="WP_184705848.1">
    <property type="nucleotide sequence ID" value="NZ_JACHBG010000007.1"/>
</dbReference>
<dbReference type="InterPro" id="IPR000468">
    <property type="entry name" value="Barstar"/>
</dbReference>
<comment type="similarity">
    <text evidence="1">Belongs to the barstar family.</text>
</comment>
<sequence>MSAEYVIDGSRIASLETLYDEITRVLVPDHLWGRNLDALNDILRGGFGTPDGGFTIRWSHSAVSREALGYPATVKMFEHMLERCHPDNRNSVEQRLAAARAGTGPTLFDWIVEIIQIHCPGGSEAEDNVQLMLD</sequence>
<dbReference type="Pfam" id="PF01337">
    <property type="entry name" value="Barstar"/>
    <property type="match status" value="1"/>
</dbReference>
<feature type="domain" description="Barstar (barnase inhibitor)" evidence="2">
    <location>
        <begin position="6"/>
        <end position="84"/>
    </location>
</feature>
<evidence type="ECO:0000256" key="1">
    <source>
        <dbReference type="ARBA" id="ARBA00006845"/>
    </source>
</evidence>
<dbReference type="SUPFAM" id="SSF52038">
    <property type="entry name" value="Barstar-related"/>
    <property type="match status" value="1"/>
</dbReference>
<reference evidence="3 4" key="1">
    <citation type="submission" date="2020-08" db="EMBL/GenBank/DDBJ databases">
        <title>Genomic Encyclopedia of Type Strains, Phase IV (KMG-V): Genome sequencing to study the core and pangenomes of soil and plant-associated prokaryotes.</title>
        <authorList>
            <person name="Whitman W."/>
        </authorList>
    </citation>
    <scope>NUCLEOTIDE SEQUENCE [LARGE SCALE GENOMIC DNA]</scope>
    <source>
        <strain evidence="3 4">SEMIA 4060</strain>
    </source>
</reference>
<dbReference type="EMBL" id="JACHBG010000007">
    <property type="protein sequence ID" value="MBB6486144.1"/>
    <property type="molecule type" value="Genomic_DNA"/>
</dbReference>
<accession>A0A7X0MD16</accession>
<dbReference type="InterPro" id="IPR035905">
    <property type="entry name" value="Barstar-like_sf"/>
</dbReference>
<protein>
    <submittedName>
        <fullName evidence="3">RNAse (Barnase) inhibitor barstar</fullName>
    </submittedName>
</protein>
<evidence type="ECO:0000259" key="2">
    <source>
        <dbReference type="Pfam" id="PF01337"/>
    </source>
</evidence>
<evidence type="ECO:0000313" key="4">
    <source>
        <dbReference type="Proteomes" id="UP000565576"/>
    </source>
</evidence>
<dbReference type="Gene3D" id="3.30.370.10">
    <property type="entry name" value="Barstar-like"/>
    <property type="match status" value="1"/>
</dbReference>
<proteinExistence type="inferred from homology"/>
<name>A0A7X0MD16_9HYPH</name>
<evidence type="ECO:0000313" key="3">
    <source>
        <dbReference type="EMBL" id="MBB6486144.1"/>
    </source>
</evidence>
<dbReference type="Proteomes" id="UP000565576">
    <property type="component" value="Unassembled WGS sequence"/>
</dbReference>
<dbReference type="AlphaFoldDB" id="A0A7X0MD16"/>